<dbReference type="InterPro" id="IPR029063">
    <property type="entry name" value="SAM-dependent_MTases_sf"/>
</dbReference>
<reference evidence="3" key="1">
    <citation type="journal article" date="2019" name="Int. J. Syst. Evol. Microbiol.">
        <title>The Global Catalogue of Microorganisms (GCM) 10K type strain sequencing project: providing services to taxonomists for standard genome sequencing and annotation.</title>
        <authorList>
            <consortium name="The Broad Institute Genomics Platform"/>
            <consortium name="The Broad Institute Genome Sequencing Center for Infectious Disease"/>
            <person name="Wu L."/>
            <person name="Ma J."/>
        </authorList>
    </citation>
    <scope>NUCLEOTIDE SEQUENCE [LARGE SCALE GENOMIC DNA]</scope>
    <source>
        <strain evidence="3">CGMCC 4.7400</strain>
    </source>
</reference>
<dbReference type="Pfam" id="PF13847">
    <property type="entry name" value="Methyltransf_31"/>
    <property type="match status" value="1"/>
</dbReference>
<evidence type="ECO:0000313" key="2">
    <source>
        <dbReference type="EMBL" id="MFD0318302.1"/>
    </source>
</evidence>
<dbReference type="GO" id="GO:0008168">
    <property type="term" value="F:methyltransferase activity"/>
    <property type="evidence" value="ECO:0007669"/>
    <property type="project" value="UniProtKB-KW"/>
</dbReference>
<name>A0ABW2WFR5_9ACTN</name>
<feature type="domain" description="Methyltransferase" evidence="1">
    <location>
        <begin position="39"/>
        <end position="155"/>
    </location>
</feature>
<dbReference type="PANTHER" id="PTHR43591:SF24">
    <property type="entry name" value="2-METHOXY-6-POLYPRENYL-1,4-BENZOQUINOL METHYLASE, MITOCHONDRIAL"/>
    <property type="match status" value="1"/>
</dbReference>
<comment type="caution">
    <text evidence="2">The sequence shown here is derived from an EMBL/GenBank/DDBJ whole genome shotgun (WGS) entry which is preliminary data.</text>
</comment>
<keyword evidence="2" id="KW-0489">Methyltransferase</keyword>
<dbReference type="GO" id="GO:0032259">
    <property type="term" value="P:methylation"/>
    <property type="evidence" value="ECO:0007669"/>
    <property type="project" value="UniProtKB-KW"/>
</dbReference>
<dbReference type="CDD" id="cd02440">
    <property type="entry name" value="AdoMet_MTases"/>
    <property type="match status" value="1"/>
</dbReference>
<dbReference type="RefSeq" id="WP_381615063.1">
    <property type="nucleotide sequence ID" value="NZ_JBHTEB010000001.1"/>
</dbReference>
<proteinExistence type="predicted"/>
<dbReference type="PANTHER" id="PTHR43591">
    <property type="entry name" value="METHYLTRANSFERASE"/>
    <property type="match status" value="1"/>
</dbReference>
<evidence type="ECO:0000313" key="3">
    <source>
        <dbReference type="Proteomes" id="UP001597023"/>
    </source>
</evidence>
<accession>A0ABW2WFR5</accession>
<keyword evidence="2" id="KW-0808">Transferase</keyword>
<organism evidence="2 3">
    <name type="scientific">Streptomyces flavalbus</name>
    <dbReference type="NCBI Taxonomy" id="2665155"/>
    <lineage>
        <taxon>Bacteria</taxon>
        <taxon>Bacillati</taxon>
        <taxon>Actinomycetota</taxon>
        <taxon>Actinomycetes</taxon>
        <taxon>Kitasatosporales</taxon>
        <taxon>Streptomycetaceae</taxon>
        <taxon>Streptomyces</taxon>
    </lineage>
</organism>
<dbReference type="EMBL" id="JBHTEB010000001">
    <property type="protein sequence ID" value="MFD0318302.1"/>
    <property type="molecule type" value="Genomic_DNA"/>
</dbReference>
<dbReference type="InterPro" id="IPR025714">
    <property type="entry name" value="Methyltranfer_dom"/>
</dbReference>
<dbReference type="EC" id="2.1.1.-" evidence="2"/>
<dbReference type="Gene3D" id="3.40.50.150">
    <property type="entry name" value="Vaccinia Virus protein VP39"/>
    <property type="match status" value="1"/>
</dbReference>
<protein>
    <submittedName>
        <fullName evidence="2">Class I SAM-dependent methyltransferase</fullName>
        <ecNumber evidence="2">2.1.1.-</ecNumber>
    </submittedName>
</protein>
<evidence type="ECO:0000259" key="1">
    <source>
        <dbReference type="Pfam" id="PF13847"/>
    </source>
</evidence>
<keyword evidence="3" id="KW-1185">Reference proteome</keyword>
<dbReference type="SUPFAM" id="SSF53335">
    <property type="entry name" value="S-adenosyl-L-methionine-dependent methyltransferases"/>
    <property type="match status" value="1"/>
</dbReference>
<dbReference type="Proteomes" id="UP001597023">
    <property type="component" value="Unassembled WGS sequence"/>
</dbReference>
<sequence length="275" mass="29984">MPEPRETAVYTHGHHESVLRSHTWRTAANSAAYLLPSLKPHMKVLDIGCGPGTITADLAELVPDGHVTGVDHAPGILERARATATARGLANVDFAVADVHALDFPDDTFCVVHAHQVLQHVGDPVRALSEMRRVTKPGGFVAVRDADYAAMTWYPASPDLDAWLDLYERVSRANGGEPDAGRRLRSWALRAGFDAADVIATSATWTFATAEERAWWSGLWADRTLASAYADRATGGGHATAGELREVSRAWREWGAREDGWFSVLHGEILCRKDA</sequence>
<gene>
    <name evidence="2" type="ORF">ACFQZ6_29645</name>
</gene>